<protein>
    <recommendedName>
        <fullName evidence="3">RNase H type-1 domain-containing protein</fullName>
    </recommendedName>
</protein>
<organism evidence="1 2">
    <name type="scientific">Lithocarpus litseifolius</name>
    <dbReference type="NCBI Taxonomy" id="425828"/>
    <lineage>
        <taxon>Eukaryota</taxon>
        <taxon>Viridiplantae</taxon>
        <taxon>Streptophyta</taxon>
        <taxon>Embryophyta</taxon>
        <taxon>Tracheophyta</taxon>
        <taxon>Spermatophyta</taxon>
        <taxon>Magnoliopsida</taxon>
        <taxon>eudicotyledons</taxon>
        <taxon>Gunneridae</taxon>
        <taxon>Pentapetalae</taxon>
        <taxon>rosids</taxon>
        <taxon>fabids</taxon>
        <taxon>Fagales</taxon>
        <taxon>Fagaceae</taxon>
        <taxon>Lithocarpus</taxon>
    </lineage>
</organism>
<dbReference type="EMBL" id="JAZDWU010000007">
    <property type="protein sequence ID" value="KAK9996830.1"/>
    <property type="molecule type" value="Genomic_DNA"/>
</dbReference>
<comment type="caution">
    <text evidence="1">The sequence shown here is derived from an EMBL/GenBank/DDBJ whole genome shotgun (WGS) entry which is preliminary data.</text>
</comment>
<gene>
    <name evidence="1" type="ORF">SO802_021516</name>
</gene>
<accession>A0AAW2CF38</accession>
<evidence type="ECO:0000313" key="1">
    <source>
        <dbReference type="EMBL" id="KAK9996830.1"/>
    </source>
</evidence>
<reference evidence="1 2" key="1">
    <citation type="submission" date="2024-01" db="EMBL/GenBank/DDBJ databases">
        <title>A telomere-to-telomere, gap-free genome of sweet tea (Lithocarpus litseifolius).</title>
        <authorList>
            <person name="Zhou J."/>
        </authorList>
    </citation>
    <scope>NUCLEOTIDE SEQUENCE [LARGE SCALE GENOMIC DNA]</scope>
    <source>
        <strain evidence="1">Zhou-2022a</strain>
        <tissue evidence="1">Leaf</tissue>
    </source>
</reference>
<evidence type="ECO:0008006" key="3">
    <source>
        <dbReference type="Google" id="ProtNLM"/>
    </source>
</evidence>
<proteinExistence type="predicted"/>
<dbReference type="Proteomes" id="UP001459277">
    <property type="component" value="Unassembled WGS sequence"/>
</dbReference>
<keyword evidence="2" id="KW-1185">Reference proteome</keyword>
<name>A0AAW2CF38_9ROSI</name>
<evidence type="ECO:0000313" key="2">
    <source>
        <dbReference type="Proteomes" id="UP001459277"/>
    </source>
</evidence>
<sequence>MSPRASPNVVRVGDRARDLVQEYWDFHFKKKLIHVHPPAVRWSPPLAECYKINFDVAILEGTNRVGTGVVCKDCESHVLAALSQNVALVQLVEMAKALAGKRPVEFY</sequence>
<dbReference type="AlphaFoldDB" id="A0AAW2CF38"/>